<dbReference type="GO" id="GO:0003700">
    <property type="term" value="F:DNA-binding transcription factor activity"/>
    <property type="evidence" value="ECO:0007669"/>
    <property type="project" value="InterPro"/>
</dbReference>
<dbReference type="Pfam" id="PF13411">
    <property type="entry name" value="MerR_1"/>
    <property type="match status" value="1"/>
</dbReference>
<reference evidence="5 6" key="1">
    <citation type="submission" date="2017-10" db="EMBL/GenBank/DDBJ databases">
        <title>Nyctiphanis sp. nov., isolated from the stomach of the euphausiid Nyctiphanes simplex (Hansen, 1911) in the Gulf of California.</title>
        <authorList>
            <person name="Gomez-Gil B."/>
            <person name="Aguilar-Mendez M."/>
            <person name="Lopez-Cortes A."/>
            <person name="Gomez-Gutierrez J."/>
            <person name="Roque A."/>
            <person name="Lang E."/>
            <person name="Gonzalez-Castillo A."/>
        </authorList>
    </citation>
    <scope>NUCLEOTIDE SEQUENCE [LARGE SCALE GENOMIC DNA]</scope>
    <source>
        <strain evidence="5 6">CAIM 600</strain>
    </source>
</reference>
<dbReference type="GO" id="GO:0003677">
    <property type="term" value="F:DNA binding"/>
    <property type="evidence" value="ECO:0007669"/>
    <property type="project" value="UniProtKB-KW"/>
</dbReference>
<evidence type="ECO:0000256" key="3">
    <source>
        <dbReference type="ARBA" id="ARBA00023163"/>
    </source>
</evidence>
<accession>A0A4Q0YTM6</accession>
<gene>
    <name evidence="5" type="ORF">CS022_03245</name>
</gene>
<dbReference type="PANTHER" id="PTHR30204">
    <property type="entry name" value="REDOX-CYCLING DRUG-SENSING TRANSCRIPTIONAL ACTIVATOR SOXR"/>
    <property type="match status" value="1"/>
</dbReference>
<dbReference type="InterPro" id="IPR000551">
    <property type="entry name" value="MerR-type_HTH_dom"/>
</dbReference>
<dbReference type="InterPro" id="IPR009061">
    <property type="entry name" value="DNA-bd_dom_put_sf"/>
</dbReference>
<dbReference type="SMART" id="SM00422">
    <property type="entry name" value="HTH_MERR"/>
    <property type="match status" value="1"/>
</dbReference>
<dbReference type="Gene3D" id="1.10.1660.10">
    <property type="match status" value="1"/>
</dbReference>
<dbReference type="PANTHER" id="PTHR30204:SF67">
    <property type="entry name" value="HTH-TYPE TRANSCRIPTIONAL REGULATOR MLRA-RELATED"/>
    <property type="match status" value="1"/>
</dbReference>
<dbReference type="InterPro" id="IPR047057">
    <property type="entry name" value="MerR_fam"/>
</dbReference>
<keyword evidence="1" id="KW-0805">Transcription regulation</keyword>
<protein>
    <recommendedName>
        <fullName evidence="4">HTH merR-type domain-containing protein</fullName>
    </recommendedName>
</protein>
<keyword evidence="2" id="KW-0238">DNA-binding</keyword>
<comment type="caution">
    <text evidence="5">The sequence shown here is derived from an EMBL/GenBank/DDBJ whole genome shotgun (WGS) entry which is preliminary data.</text>
</comment>
<dbReference type="RefSeq" id="WP_129121066.1">
    <property type="nucleotide sequence ID" value="NZ_PEIB01000002.1"/>
</dbReference>
<dbReference type="Proteomes" id="UP000290287">
    <property type="component" value="Unassembled WGS sequence"/>
</dbReference>
<dbReference type="OrthoDB" id="9800334at2"/>
<feature type="domain" description="HTH merR-type" evidence="4">
    <location>
        <begin position="7"/>
        <end position="76"/>
    </location>
</feature>
<dbReference type="SUPFAM" id="SSF46955">
    <property type="entry name" value="Putative DNA-binding domain"/>
    <property type="match status" value="1"/>
</dbReference>
<evidence type="ECO:0000313" key="5">
    <source>
        <dbReference type="EMBL" id="RXJ74597.1"/>
    </source>
</evidence>
<sequence>MASEQTLMGIGEVSALTGVNSVTLRAWQRRYGLLTPQRTPKGHRLFSNNDVERIREILGWLDKGVAISQVKPLIGSKEQLSHGDGELGEVEQLTKAIETVDLSGIHNILSTAFREYPFSVLKSRLISPLESHIFKAQPAVRDLYENVWQSAITCLLTTFTSKRKQEKNKKPCLLVTLDSGAEYKVALKAYELVINGFDVNQLMSPITSPRLIAGSLAKTKETTLVIHSDNALPTNVLTETTKVQLLPNIQLLFVGDCIDIHPEQLKDLRLQ</sequence>
<dbReference type="PROSITE" id="PS50937">
    <property type="entry name" value="HTH_MERR_2"/>
    <property type="match status" value="1"/>
</dbReference>
<dbReference type="AlphaFoldDB" id="A0A4Q0YTM6"/>
<keyword evidence="6" id="KW-1185">Reference proteome</keyword>
<evidence type="ECO:0000256" key="1">
    <source>
        <dbReference type="ARBA" id="ARBA00023015"/>
    </source>
</evidence>
<evidence type="ECO:0000313" key="6">
    <source>
        <dbReference type="Proteomes" id="UP000290287"/>
    </source>
</evidence>
<dbReference type="CDD" id="cd01104">
    <property type="entry name" value="HTH_MlrA-CarA"/>
    <property type="match status" value="1"/>
</dbReference>
<organism evidence="5 6">
    <name type="scientific">Veronia nyctiphanis</name>
    <dbReference type="NCBI Taxonomy" id="1278244"/>
    <lineage>
        <taxon>Bacteria</taxon>
        <taxon>Pseudomonadati</taxon>
        <taxon>Pseudomonadota</taxon>
        <taxon>Gammaproteobacteria</taxon>
        <taxon>Vibrionales</taxon>
        <taxon>Vibrionaceae</taxon>
        <taxon>Veronia</taxon>
    </lineage>
</organism>
<dbReference type="PROSITE" id="PS00552">
    <property type="entry name" value="HTH_MERR_1"/>
    <property type="match status" value="1"/>
</dbReference>
<proteinExistence type="predicted"/>
<dbReference type="EMBL" id="PEIB01000002">
    <property type="protein sequence ID" value="RXJ74597.1"/>
    <property type="molecule type" value="Genomic_DNA"/>
</dbReference>
<evidence type="ECO:0000259" key="4">
    <source>
        <dbReference type="PROSITE" id="PS50937"/>
    </source>
</evidence>
<name>A0A4Q0YTM6_9GAMM</name>
<evidence type="ECO:0000256" key="2">
    <source>
        <dbReference type="ARBA" id="ARBA00023125"/>
    </source>
</evidence>
<keyword evidence="3" id="KW-0804">Transcription</keyword>